<evidence type="ECO:0000259" key="1">
    <source>
        <dbReference type="Pfam" id="PF07715"/>
    </source>
</evidence>
<dbReference type="Pfam" id="PF07715">
    <property type="entry name" value="Plug"/>
    <property type="match status" value="1"/>
</dbReference>
<dbReference type="SUPFAM" id="SSF49464">
    <property type="entry name" value="Carboxypeptidase regulatory domain-like"/>
    <property type="match status" value="1"/>
</dbReference>
<dbReference type="InterPro" id="IPR008969">
    <property type="entry name" value="CarboxyPept-like_regulatory"/>
</dbReference>
<dbReference type="SUPFAM" id="SSF56935">
    <property type="entry name" value="Porins"/>
    <property type="match status" value="1"/>
</dbReference>
<reference evidence="2" key="1">
    <citation type="submission" date="2018-05" db="EMBL/GenBank/DDBJ databases">
        <authorList>
            <person name="Lanie J.A."/>
            <person name="Ng W.-L."/>
            <person name="Kazmierczak K.M."/>
            <person name="Andrzejewski T.M."/>
            <person name="Davidsen T.M."/>
            <person name="Wayne K.J."/>
            <person name="Tettelin H."/>
            <person name="Glass J.I."/>
            <person name="Rusch D."/>
            <person name="Podicherti R."/>
            <person name="Tsui H.-C.T."/>
            <person name="Winkler M.E."/>
        </authorList>
    </citation>
    <scope>NUCLEOTIDE SEQUENCE</scope>
</reference>
<dbReference type="AlphaFoldDB" id="A0A382HVE1"/>
<protein>
    <recommendedName>
        <fullName evidence="1">TonB-dependent receptor plug domain-containing protein</fullName>
    </recommendedName>
</protein>
<dbReference type="EMBL" id="UINC01063580">
    <property type="protein sequence ID" value="SVB91354.1"/>
    <property type="molecule type" value="Genomic_DNA"/>
</dbReference>
<organism evidence="2">
    <name type="scientific">marine metagenome</name>
    <dbReference type="NCBI Taxonomy" id="408172"/>
    <lineage>
        <taxon>unclassified sequences</taxon>
        <taxon>metagenomes</taxon>
        <taxon>ecological metagenomes</taxon>
    </lineage>
</organism>
<accession>A0A382HVE1</accession>
<feature type="non-terminal residue" evidence="2">
    <location>
        <position position="271"/>
    </location>
</feature>
<evidence type="ECO:0000313" key="2">
    <source>
        <dbReference type="EMBL" id="SVB91354.1"/>
    </source>
</evidence>
<dbReference type="InterPro" id="IPR037066">
    <property type="entry name" value="Plug_dom_sf"/>
</dbReference>
<proteinExistence type="predicted"/>
<dbReference type="InterPro" id="IPR012910">
    <property type="entry name" value="Plug_dom"/>
</dbReference>
<sequence>MLKKTLCILSCILLQYSLLTGNVITGIITSSDNNPIPYSIVFHKSSGDWALSDENGFFQLSGNLSPGDTLTISRFGFETREAIITRDSRYQFLLNSEPITMETIIIMGQKSKFNFNEKTITNNPIDSHSRTSIFQRIPGLTFNSSGGLAGNTSFSLDGGNSSHTKLTLEGVDLTSSQNGGTDVSQLPIQVLDQVTIAKSPGVFWGSGAMDGVLNINPWIDQTFVEITGGSYGYSSATANFHSKIKNWTYTFQTGGTVDEGNYPYSWEDTSA</sequence>
<dbReference type="Pfam" id="PF13715">
    <property type="entry name" value="CarbopepD_reg_2"/>
    <property type="match status" value="1"/>
</dbReference>
<gene>
    <name evidence="2" type="ORF">METZ01_LOCUS244208</name>
</gene>
<dbReference type="Gene3D" id="2.170.130.10">
    <property type="entry name" value="TonB-dependent receptor, plug domain"/>
    <property type="match status" value="1"/>
</dbReference>
<name>A0A382HVE1_9ZZZZ</name>
<feature type="domain" description="TonB-dependent receptor plug" evidence="1">
    <location>
        <begin position="128"/>
        <end position="212"/>
    </location>
</feature>